<feature type="region of interest" description="Disordered" evidence="1">
    <location>
        <begin position="1"/>
        <end position="26"/>
    </location>
</feature>
<sequence>MQHVYLSIGDRNSPRETSGNIQPRPSYRIREQWRSTDYRVLKNLGYHTLSTVAIHQTLSLPQVHLFQRNWSCLDSLSFERFYSLR</sequence>
<gene>
    <name evidence="2" type="ORF">P875_00011100</name>
</gene>
<evidence type="ECO:0000313" key="2">
    <source>
        <dbReference type="EMBL" id="KJK64682.1"/>
    </source>
</evidence>
<reference evidence="2 3" key="1">
    <citation type="submission" date="2015-02" db="EMBL/GenBank/DDBJ databases">
        <title>Draft genome sequence of Aspergillus parasiticus SU-1.</title>
        <authorList>
            <person name="Yu J."/>
            <person name="Fedorova N."/>
            <person name="Yin Y."/>
            <person name="Losada L."/>
            <person name="Zafar N."/>
            <person name="Taujale R."/>
            <person name="Ehrlich K.C."/>
            <person name="Bhatnagar D."/>
            <person name="Cleveland T.E."/>
            <person name="Bennett J.W."/>
            <person name="Nierman W.C."/>
        </authorList>
    </citation>
    <scope>NUCLEOTIDE SEQUENCE [LARGE SCALE GENOMIC DNA]</scope>
    <source>
        <strain evidence="3">ATCC 56775 / NRRL 5862 / SRRC 143 / SU-1</strain>
    </source>
</reference>
<dbReference type="Proteomes" id="UP000033540">
    <property type="component" value="Unassembled WGS sequence"/>
</dbReference>
<comment type="caution">
    <text evidence="2">The sequence shown here is derived from an EMBL/GenBank/DDBJ whole genome shotgun (WGS) entry which is preliminary data.</text>
</comment>
<organism evidence="2 3">
    <name type="scientific">Aspergillus parasiticus (strain ATCC 56775 / NRRL 5862 / SRRC 143 / SU-1)</name>
    <dbReference type="NCBI Taxonomy" id="1403190"/>
    <lineage>
        <taxon>Eukaryota</taxon>
        <taxon>Fungi</taxon>
        <taxon>Dikarya</taxon>
        <taxon>Ascomycota</taxon>
        <taxon>Pezizomycotina</taxon>
        <taxon>Eurotiomycetes</taxon>
        <taxon>Eurotiomycetidae</taxon>
        <taxon>Eurotiales</taxon>
        <taxon>Aspergillaceae</taxon>
        <taxon>Aspergillus</taxon>
        <taxon>Aspergillus subgen. Circumdati</taxon>
    </lineage>
</organism>
<dbReference type="AlphaFoldDB" id="A0A0F0ID40"/>
<proteinExistence type="predicted"/>
<evidence type="ECO:0000313" key="3">
    <source>
        <dbReference type="Proteomes" id="UP000033540"/>
    </source>
</evidence>
<protein>
    <submittedName>
        <fullName evidence="2">Uncharacterized protein</fullName>
    </submittedName>
</protein>
<accession>A0A0F0ID40</accession>
<dbReference type="EMBL" id="JZEE01000389">
    <property type="protein sequence ID" value="KJK64682.1"/>
    <property type="molecule type" value="Genomic_DNA"/>
</dbReference>
<evidence type="ECO:0000256" key="1">
    <source>
        <dbReference type="SAM" id="MobiDB-lite"/>
    </source>
</evidence>
<name>A0A0F0ID40_ASPPU</name>